<evidence type="ECO:0000313" key="2">
    <source>
        <dbReference type="Proteomes" id="UP000176420"/>
    </source>
</evidence>
<organism evidence="1 2">
    <name type="scientific">Candidatus Kerfeldbacteria bacterium RIFOXYB2_FULL_38_14</name>
    <dbReference type="NCBI Taxonomy" id="1798547"/>
    <lineage>
        <taxon>Bacteria</taxon>
        <taxon>Candidatus Kerfeldiibacteriota</taxon>
    </lineage>
</organism>
<dbReference type="Pfam" id="PF11617">
    <property type="entry name" value="Cu-binding_MopE"/>
    <property type="match status" value="5"/>
</dbReference>
<sequence length="341" mass="36033">MLRKKSVWFFVIFFVVVGCGGQRYLWNGDGDGDGYGNEAVSVWSTTQPKGYVANDRDCNDANAAINPDADETCNGKDDDCDGEVDDELPVAWYRDSDSDGYAWFASKVAGCAEPASPGHWVREYEINTADPDCNDANATINSRATEVCDGVDNDCNGKVDEGKWYRDADGDSYGAVAMKCDGVGGVGYVTNSTDCNDANATINPSATEICDGVDNDCNDAVDEGLVTIWYRDVDGDGYGVVSARQAHGCHRPPGYAGSVGDCNDSNAAINPDATEVCDGVDNDCNGSVDSGMTERVYRDSDGDGYGEKAITVCLGATPPGYVSEGGDCNDTDVAIRSGCSE</sequence>
<accession>A0A1G2BC64</accession>
<comment type="caution">
    <text evidence="1">The sequence shown here is derived from an EMBL/GenBank/DDBJ whole genome shotgun (WGS) entry which is preliminary data.</text>
</comment>
<reference evidence="1 2" key="1">
    <citation type="journal article" date="2016" name="Nat. Commun.">
        <title>Thousands of microbial genomes shed light on interconnected biogeochemical processes in an aquifer system.</title>
        <authorList>
            <person name="Anantharaman K."/>
            <person name="Brown C.T."/>
            <person name="Hug L.A."/>
            <person name="Sharon I."/>
            <person name="Castelle C.J."/>
            <person name="Probst A.J."/>
            <person name="Thomas B.C."/>
            <person name="Singh A."/>
            <person name="Wilkins M.J."/>
            <person name="Karaoz U."/>
            <person name="Brodie E.L."/>
            <person name="Williams K.H."/>
            <person name="Hubbard S.S."/>
            <person name="Banfield J.F."/>
        </authorList>
    </citation>
    <scope>NUCLEOTIDE SEQUENCE [LARGE SCALE GENOMIC DNA]</scope>
</reference>
<dbReference type="InterPro" id="IPR021655">
    <property type="entry name" value="Put_metal-bd"/>
</dbReference>
<dbReference type="Proteomes" id="UP000176420">
    <property type="component" value="Unassembled WGS sequence"/>
</dbReference>
<dbReference type="PROSITE" id="PS51257">
    <property type="entry name" value="PROKAR_LIPOPROTEIN"/>
    <property type="match status" value="1"/>
</dbReference>
<protein>
    <submittedName>
        <fullName evidence="1">Uncharacterized protein</fullName>
    </submittedName>
</protein>
<dbReference type="EMBL" id="MHKI01000024">
    <property type="protein sequence ID" value="OGY86169.1"/>
    <property type="molecule type" value="Genomic_DNA"/>
</dbReference>
<name>A0A1G2BC64_9BACT</name>
<evidence type="ECO:0000313" key="1">
    <source>
        <dbReference type="EMBL" id="OGY86169.1"/>
    </source>
</evidence>
<proteinExistence type="predicted"/>
<dbReference type="AlphaFoldDB" id="A0A1G2BC64"/>
<gene>
    <name evidence="1" type="ORF">A2319_03230</name>
</gene>